<dbReference type="PANTHER" id="PTHR33745">
    <property type="entry name" value="RSBT ANTAGONIST PROTEIN RSBS-RELATED"/>
    <property type="match status" value="1"/>
</dbReference>
<dbReference type="SUPFAM" id="SSF52091">
    <property type="entry name" value="SpoIIaa-like"/>
    <property type="match status" value="1"/>
</dbReference>
<dbReference type="PANTHER" id="PTHR33745:SF3">
    <property type="entry name" value="RSBT CO-ANTAGONIST PROTEIN RSBRC"/>
    <property type="match status" value="1"/>
</dbReference>
<dbReference type="Pfam" id="PF01740">
    <property type="entry name" value="STAS"/>
    <property type="match status" value="1"/>
</dbReference>
<protein>
    <recommendedName>
        <fullName evidence="2">STAS domain-containing protein</fullName>
    </recommendedName>
</protein>
<dbReference type="InterPro" id="IPR051932">
    <property type="entry name" value="Bact_StressResp_Reg"/>
</dbReference>
<keyword evidence="4" id="KW-1185">Reference proteome</keyword>
<dbReference type="Gene3D" id="3.30.750.24">
    <property type="entry name" value="STAS domain"/>
    <property type="match status" value="1"/>
</dbReference>
<sequence length="286" mass="32030">MNRGENMDAIQLIGEKLILEKNFLAKRIDDFIREEGRSAGPVTDEIIEARAELFQYFGEVLSDKENVSAARFQGWGKKTGELAVKYDIPLDQALESTRYYRVVIWEFFKGQVDEFNLSGSAVIDLAAVVDPLLDETVQAFSVAYVAYNNRILSLARDAIEELSVPVVRLTKNLAILPLVGTIDTYRSKLIMDTALEKCMEYQVERLFIDLSGVPVIDTMVAHNLFQVINSLKLLGVEVTLSGMRPELAQTVVSLGISFDGLSIAGSLHNELEEYGFTQHPERRTFA</sequence>
<comment type="caution">
    <text evidence="3">The sequence shown here is derived from an EMBL/GenBank/DDBJ whole genome shotgun (WGS) entry which is preliminary data.</text>
</comment>
<proteinExistence type="predicted"/>
<name>A0A235FEE5_9BACL</name>
<dbReference type="Proteomes" id="UP000215059">
    <property type="component" value="Unassembled WGS sequence"/>
</dbReference>
<dbReference type="EMBL" id="NOII01000001">
    <property type="protein sequence ID" value="OYD59135.1"/>
    <property type="molecule type" value="Genomic_DNA"/>
</dbReference>
<dbReference type="PROSITE" id="PS50801">
    <property type="entry name" value="STAS"/>
    <property type="match status" value="1"/>
</dbReference>
<dbReference type="InterPro" id="IPR002645">
    <property type="entry name" value="STAS_dom"/>
</dbReference>
<evidence type="ECO:0000313" key="3">
    <source>
        <dbReference type="EMBL" id="OYD59135.1"/>
    </source>
</evidence>
<dbReference type="CDD" id="cd07041">
    <property type="entry name" value="STAS_RsbR_RsbS_like"/>
    <property type="match status" value="1"/>
</dbReference>
<evidence type="ECO:0000313" key="4">
    <source>
        <dbReference type="Proteomes" id="UP000215059"/>
    </source>
</evidence>
<evidence type="ECO:0000259" key="2">
    <source>
        <dbReference type="PROSITE" id="PS50801"/>
    </source>
</evidence>
<keyword evidence="1" id="KW-0597">Phosphoprotein</keyword>
<feature type="domain" description="STAS" evidence="2">
    <location>
        <begin position="163"/>
        <end position="274"/>
    </location>
</feature>
<evidence type="ECO:0000256" key="1">
    <source>
        <dbReference type="ARBA" id="ARBA00022553"/>
    </source>
</evidence>
<organism evidence="3 4">
    <name type="scientific">Fictibacillus aquaticus</name>
    <dbReference type="NCBI Taxonomy" id="2021314"/>
    <lineage>
        <taxon>Bacteria</taxon>
        <taxon>Bacillati</taxon>
        <taxon>Bacillota</taxon>
        <taxon>Bacilli</taxon>
        <taxon>Bacillales</taxon>
        <taxon>Fictibacillaceae</taxon>
        <taxon>Fictibacillus</taxon>
    </lineage>
</organism>
<dbReference type="OrthoDB" id="9800154at2"/>
<dbReference type="AlphaFoldDB" id="A0A235FEE5"/>
<accession>A0A235FEE5</accession>
<reference evidence="3 4" key="1">
    <citation type="submission" date="2017-07" db="EMBL/GenBank/DDBJ databases">
        <title>Fictibacillus sp. nov. GDSW-R2A3 Genome sequencing and assembly.</title>
        <authorList>
            <person name="Mayilraj S."/>
        </authorList>
    </citation>
    <scope>NUCLEOTIDE SEQUENCE [LARGE SCALE GENOMIC DNA]</scope>
    <source>
        <strain evidence="3 4">GDSW-R2A3</strain>
    </source>
</reference>
<dbReference type="InterPro" id="IPR036513">
    <property type="entry name" value="STAS_dom_sf"/>
</dbReference>
<gene>
    <name evidence="3" type="ORF">CGZ90_04350</name>
</gene>